<keyword evidence="2" id="KW-1185">Reference proteome</keyword>
<dbReference type="SUPFAM" id="SSF55298">
    <property type="entry name" value="YjgF-like"/>
    <property type="match status" value="1"/>
</dbReference>
<dbReference type="InterPro" id="IPR006175">
    <property type="entry name" value="YjgF/YER057c/UK114"/>
</dbReference>
<accession>A0ABV2TJP3</accession>
<evidence type="ECO:0000313" key="2">
    <source>
        <dbReference type="Proteomes" id="UP001549691"/>
    </source>
</evidence>
<dbReference type="RefSeq" id="WP_354600600.1">
    <property type="nucleotide sequence ID" value="NZ_JBEWZI010000007.1"/>
</dbReference>
<dbReference type="CDD" id="cd06150">
    <property type="entry name" value="YjgF_YER057c_UK114_like_2"/>
    <property type="match status" value="1"/>
</dbReference>
<dbReference type="InterPro" id="IPR035959">
    <property type="entry name" value="RutC-like_sf"/>
</dbReference>
<dbReference type="EMBL" id="JBEWZI010000007">
    <property type="protein sequence ID" value="MET7014138.1"/>
    <property type="molecule type" value="Genomic_DNA"/>
</dbReference>
<protein>
    <submittedName>
        <fullName evidence="1">RidA family protein</fullName>
    </submittedName>
</protein>
<dbReference type="PANTHER" id="PTHR47328">
    <property type="match status" value="1"/>
</dbReference>
<dbReference type="Gene3D" id="3.30.1330.40">
    <property type="entry name" value="RutC-like"/>
    <property type="match status" value="1"/>
</dbReference>
<evidence type="ECO:0000313" key="1">
    <source>
        <dbReference type="EMBL" id="MET7014138.1"/>
    </source>
</evidence>
<gene>
    <name evidence="1" type="ORF">ABXR19_08035</name>
</gene>
<reference evidence="1 2" key="1">
    <citation type="submission" date="2024-07" db="EMBL/GenBank/DDBJ databases">
        <title>Uliginosibacterium flavum JJ3220;KACC:17644.</title>
        <authorList>
            <person name="Kim M.K."/>
        </authorList>
    </citation>
    <scope>NUCLEOTIDE SEQUENCE [LARGE SCALE GENOMIC DNA]</scope>
    <source>
        <strain evidence="1 2">KACC:17644</strain>
    </source>
</reference>
<dbReference type="Pfam" id="PF01042">
    <property type="entry name" value="Ribonuc_L-PSP"/>
    <property type="match status" value="1"/>
</dbReference>
<dbReference type="PANTHER" id="PTHR47328:SF1">
    <property type="entry name" value="RUTC FAMILY PROTEIN YOAB"/>
    <property type="match status" value="1"/>
</dbReference>
<dbReference type="InterPro" id="IPR035709">
    <property type="entry name" value="YoaB-like"/>
</dbReference>
<sequence>MSTEITRLNPAARYADATVFNGLVQAVEVPAEESGDIRSQTASMLALLESTLNAAGSGKERLLMATIYLVDMVDYADMNAVWEAWLPVGAAPSRACVQVVRLAKPGWRVEIAVMAAQGA</sequence>
<dbReference type="Proteomes" id="UP001549691">
    <property type="component" value="Unassembled WGS sequence"/>
</dbReference>
<proteinExistence type="predicted"/>
<organism evidence="1 2">
    <name type="scientific">Uliginosibacterium flavum</name>
    <dbReference type="NCBI Taxonomy" id="1396831"/>
    <lineage>
        <taxon>Bacteria</taxon>
        <taxon>Pseudomonadati</taxon>
        <taxon>Pseudomonadota</taxon>
        <taxon>Betaproteobacteria</taxon>
        <taxon>Rhodocyclales</taxon>
        <taxon>Zoogloeaceae</taxon>
        <taxon>Uliginosibacterium</taxon>
    </lineage>
</organism>
<name>A0ABV2TJP3_9RHOO</name>
<comment type="caution">
    <text evidence="1">The sequence shown here is derived from an EMBL/GenBank/DDBJ whole genome shotgun (WGS) entry which is preliminary data.</text>
</comment>